<dbReference type="InterPro" id="IPR013735">
    <property type="entry name" value="TF_NusA_N"/>
</dbReference>
<keyword evidence="1" id="KW-0805">Transcription regulation</keyword>
<dbReference type="SUPFAM" id="SSF47794">
    <property type="entry name" value="Rad51 N-terminal domain-like"/>
    <property type="match status" value="2"/>
</dbReference>
<proteinExistence type="inferred from homology"/>
<dbReference type="NCBIfam" id="TIGR01953">
    <property type="entry name" value="NusA"/>
    <property type="match status" value="1"/>
</dbReference>
<comment type="function">
    <text evidence="1">Participates in both transcription termination and antitermination.</text>
</comment>
<dbReference type="InterPro" id="IPR009019">
    <property type="entry name" value="KH_sf_prok-type"/>
</dbReference>
<dbReference type="Proteomes" id="UP000322553">
    <property type="component" value="Chromosome"/>
</dbReference>
<dbReference type="NCBIfam" id="TIGR01954">
    <property type="entry name" value="nusA_Cterm_rpt"/>
    <property type="match status" value="2"/>
</dbReference>
<dbReference type="SUPFAM" id="SSF69705">
    <property type="entry name" value="Transcription factor NusA, N-terminal domain"/>
    <property type="match status" value="1"/>
</dbReference>
<dbReference type="OrthoDB" id="9807233at2"/>
<dbReference type="FunFam" id="1.10.150.20:FF:000015">
    <property type="entry name" value="Transcription termination/antitermination protein NusA"/>
    <property type="match status" value="1"/>
</dbReference>
<comment type="subunit">
    <text evidence="1">Monomer. Binds directly to the core enzyme of the DNA-dependent RNA polymerase and to nascent RNA.</text>
</comment>
<dbReference type="InterPro" id="IPR058582">
    <property type="entry name" value="KH_NusA_2nd"/>
</dbReference>
<dbReference type="Gene3D" id="1.10.150.20">
    <property type="entry name" value="5' to 3' exonuclease, C-terminal subdomain"/>
    <property type="match status" value="2"/>
</dbReference>
<dbReference type="KEGG" id="kuy:FY550_14285"/>
<dbReference type="CDD" id="cd02134">
    <property type="entry name" value="KH-II_NusA_rpt1"/>
    <property type="match status" value="1"/>
</dbReference>
<evidence type="ECO:0000313" key="3">
    <source>
        <dbReference type="Proteomes" id="UP000322553"/>
    </source>
</evidence>
<dbReference type="InterPro" id="IPR012340">
    <property type="entry name" value="NA-bd_OB-fold"/>
</dbReference>
<dbReference type="STRING" id="657387.BH688_07935"/>
<organism evidence="2 3">
    <name type="scientific">Kushneria phosphatilytica</name>
    <dbReference type="NCBI Taxonomy" id="657387"/>
    <lineage>
        <taxon>Bacteria</taxon>
        <taxon>Pseudomonadati</taxon>
        <taxon>Pseudomonadota</taxon>
        <taxon>Gammaproteobacteria</taxon>
        <taxon>Oceanospirillales</taxon>
        <taxon>Halomonadaceae</taxon>
        <taxon>Kushneria</taxon>
    </lineage>
</organism>
<keyword evidence="1" id="KW-0694">RNA-binding</keyword>
<dbReference type="InterPro" id="IPR036555">
    <property type="entry name" value="NusA_N_sf"/>
</dbReference>
<dbReference type="PROSITE" id="PS50126">
    <property type="entry name" value="S1"/>
    <property type="match status" value="1"/>
</dbReference>
<dbReference type="InterPro" id="IPR010214">
    <property type="entry name" value="Tscrpt_termin_fac_NusA_C_rpt"/>
</dbReference>
<dbReference type="Pfam" id="PF08529">
    <property type="entry name" value="NusA_N"/>
    <property type="match status" value="1"/>
</dbReference>
<dbReference type="InterPro" id="IPR004087">
    <property type="entry name" value="KH_dom"/>
</dbReference>
<dbReference type="FunFam" id="3.30.300.20:FF:000005">
    <property type="entry name" value="Transcription termination/antitermination protein NusA"/>
    <property type="match status" value="1"/>
</dbReference>
<evidence type="ECO:0000256" key="1">
    <source>
        <dbReference type="HAMAP-Rule" id="MF_00945"/>
    </source>
</evidence>
<dbReference type="RefSeq" id="WP_070978229.1">
    <property type="nucleotide sequence ID" value="NZ_CP043420.1"/>
</dbReference>
<comment type="subcellular location">
    <subcellularLocation>
        <location evidence="1">Cytoplasm</location>
    </subcellularLocation>
</comment>
<dbReference type="GO" id="GO:0003723">
    <property type="term" value="F:RNA binding"/>
    <property type="evidence" value="ECO:0007669"/>
    <property type="project" value="UniProtKB-UniRule"/>
</dbReference>
<dbReference type="Gene3D" id="3.30.300.20">
    <property type="match status" value="2"/>
</dbReference>
<name>A0A1S1NR55_9GAMM</name>
<dbReference type="GO" id="GO:0006353">
    <property type="term" value="P:DNA-templated transcription termination"/>
    <property type="evidence" value="ECO:0007669"/>
    <property type="project" value="UniProtKB-UniRule"/>
</dbReference>
<dbReference type="InterPro" id="IPR015946">
    <property type="entry name" value="KH_dom-like_a/b"/>
</dbReference>
<dbReference type="SMART" id="SM00316">
    <property type="entry name" value="S1"/>
    <property type="match status" value="1"/>
</dbReference>
<keyword evidence="1" id="KW-0963">Cytoplasm</keyword>
<dbReference type="InterPro" id="IPR010213">
    <property type="entry name" value="TF_NusA"/>
</dbReference>
<dbReference type="SUPFAM" id="SSF54814">
    <property type="entry name" value="Prokaryotic type KH domain (KH-domain type II)"/>
    <property type="match status" value="2"/>
</dbReference>
<sequence>MNKDILLVVDAISNEKGVSREVIFEAVESALASASRKRFEGKEVDVRVRIDRASGDYDTFRRWTVVPDEDYTTSASQIPWSAAQEREPPLDLGEVVEEQIESAEFGRIAAQTAKQVIVQKVREAERAEIVRHYSEREGELVGGSVKKTTRDGLVIDLGENAEAFLPRGEMIPGERYRLNERVRALLWRVDPEARGSQLILSRTRPEFLVELFTIEVPEIAEQLIEIKGAARDPGSRAKIAVKTNDRRIDPVGACVGMRGSRVQAVSNELRNERVDIILWDDNPAQLVINAMAPADVASIMVDEDSHTMDVAVGEDNLAQAIGRSGQNVRLASELTGWSLNVMTEEEAQGKRDQELDSYVEYFITHLGVDEELAGVLVEEGFTSLEEVAYVPLEEMLEIDAFDQEMVEELRARAKDELLNLAIASEEALAGSEPAEDLLNMEGMDRDLAFQLASRGIVSMEDLAEQSVDDLHDIEGMDETRAAALIMTARAPWFEGQS</sequence>
<dbReference type="PANTHER" id="PTHR22648">
    <property type="entry name" value="TRANSCRIPTION TERMINATION FACTOR NUSA"/>
    <property type="match status" value="1"/>
</dbReference>
<keyword evidence="3" id="KW-1185">Reference proteome</keyword>
<protein>
    <recommendedName>
        <fullName evidence="1">Transcription termination/antitermination protein NusA</fullName>
    </recommendedName>
</protein>
<dbReference type="Pfam" id="PF14520">
    <property type="entry name" value="HHH_5"/>
    <property type="match status" value="1"/>
</dbReference>
<dbReference type="SUPFAM" id="SSF50249">
    <property type="entry name" value="Nucleic acid-binding proteins"/>
    <property type="match status" value="1"/>
</dbReference>
<reference evidence="2 3" key="1">
    <citation type="submission" date="2019-08" db="EMBL/GenBank/DDBJ databases">
        <title>Complete genome sequence of Kushneria sp. YCWA18, a halophilic phosphate-solubilizing bacterium isolated from Daqiao saltern in China.</title>
        <authorList>
            <person name="Du G.-X."/>
            <person name="Qu L.-Y."/>
        </authorList>
    </citation>
    <scope>NUCLEOTIDE SEQUENCE [LARGE SCALE GENOMIC DNA]</scope>
    <source>
        <strain evidence="2 3">YCWA18</strain>
    </source>
</reference>
<dbReference type="GO" id="GO:0005829">
    <property type="term" value="C:cytosol"/>
    <property type="evidence" value="ECO:0007669"/>
    <property type="project" value="TreeGrafter"/>
</dbReference>
<dbReference type="GO" id="GO:0003700">
    <property type="term" value="F:DNA-binding transcription factor activity"/>
    <property type="evidence" value="ECO:0007669"/>
    <property type="project" value="InterPro"/>
</dbReference>
<comment type="similarity">
    <text evidence="1">Belongs to the NusA family.</text>
</comment>
<dbReference type="HAMAP" id="MF_00945_B">
    <property type="entry name" value="NusA_B"/>
    <property type="match status" value="1"/>
</dbReference>
<dbReference type="InterPro" id="IPR003029">
    <property type="entry name" value="S1_domain"/>
</dbReference>
<evidence type="ECO:0000313" key="2">
    <source>
        <dbReference type="EMBL" id="QEL12188.1"/>
    </source>
</evidence>
<dbReference type="FunFam" id="3.30.300.20:FF:000002">
    <property type="entry name" value="Transcription termination/antitermination protein NusA"/>
    <property type="match status" value="1"/>
</dbReference>
<keyword evidence="1" id="KW-0806">Transcription termination</keyword>
<dbReference type="Gene3D" id="3.30.1480.10">
    <property type="entry name" value="NusA, N-terminal domain"/>
    <property type="match status" value="1"/>
</dbReference>
<keyword evidence="1" id="KW-0804">Transcription</keyword>
<dbReference type="PANTHER" id="PTHR22648:SF0">
    <property type="entry name" value="TRANSCRIPTION TERMINATION_ANTITERMINATION PROTEIN NUSA"/>
    <property type="match status" value="1"/>
</dbReference>
<keyword evidence="1" id="KW-0889">Transcription antitermination</keyword>
<dbReference type="InterPro" id="IPR010995">
    <property type="entry name" value="DNA_repair_Rad51/TF_NusA_a-hlx"/>
</dbReference>
<dbReference type="InterPro" id="IPR030842">
    <property type="entry name" value="TF_NusA_bacterial"/>
</dbReference>
<dbReference type="PROSITE" id="PS50084">
    <property type="entry name" value="KH_TYPE_1"/>
    <property type="match status" value="1"/>
</dbReference>
<gene>
    <name evidence="1 2" type="primary">nusA</name>
    <name evidence="2" type="ORF">FY550_14285</name>
</gene>
<dbReference type="InterPro" id="IPR025249">
    <property type="entry name" value="TF_NusA_KH_1st"/>
</dbReference>
<dbReference type="CDD" id="cd04455">
    <property type="entry name" value="S1_NusA"/>
    <property type="match status" value="1"/>
</dbReference>
<dbReference type="Pfam" id="PF13184">
    <property type="entry name" value="KH_NusA_1st"/>
    <property type="match status" value="1"/>
</dbReference>
<dbReference type="Pfam" id="PF00575">
    <property type="entry name" value="S1"/>
    <property type="match status" value="1"/>
</dbReference>
<dbReference type="AlphaFoldDB" id="A0A1S1NR55"/>
<accession>A0A1S1NR55</accession>
<dbReference type="Pfam" id="PF26594">
    <property type="entry name" value="KH_NusA_2nd"/>
    <property type="match status" value="1"/>
</dbReference>
<dbReference type="Gene3D" id="2.40.50.140">
    <property type="entry name" value="Nucleic acid-binding proteins"/>
    <property type="match status" value="1"/>
</dbReference>
<dbReference type="GO" id="GO:0031564">
    <property type="term" value="P:transcription antitermination"/>
    <property type="evidence" value="ECO:0007669"/>
    <property type="project" value="UniProtKB-UniRule"/>
</dbReference>
<dbReference type="GO" id="GO:0000166">
    <property type="term" value="F:nucleotide binding"/>
    <property type="evidence" value="ECO:0007669"/>
    <property type="project" value="InterPro"/>
</dbReference>
<dbReference type="SMART" id="SM00322">
    <property type="entry name" value="KH"/>
    <property type="match status" value="2"/>
</dbReference>
<dbReference type="EMBL" id="CP043420">
    <property type="protein sequence ID" value="QEL12188.1"/>
    <property type="molecule type" value="Genomic_DNA"/>
</dbReference>
<dbReference type="CDD" id="cd22529">
    <property type="entry name" value="KH-II_NusA_rpt2"/>
    <property type="match status" value="1"/>
</dbReference>